<evidence type="ECO:0000256" key="1">
    <source>
        <dbReference type="SAM" id="MobiDB-lite"/>
    </source>
</evidence>
<gene>
    <name evidence="2" type="ORF">LTR62_007901</name>
</gene>
<evidence type="ECO:0000313" key="3">
    <source>
        <dbReference type="Proteomes" id="UP001310890"/>
    </source>
</evidence>
<dbReference type="EMBL" id="JAVRRL010000008">
    <property type="protein sequence ID" value="KAK5116354.1"/>
    <property type="molecule type" value="Genomic_DNA"/>
</dbReference>
<feature type="region of interest" description="Disordered" evidence="1">
    <location>
        <begin position="190"/>
        <end position="223"/>
    </location>
</feature>
<proteinExistence type="predicted"/>
<dbReference type="InterPro" id="IPR027417">
    <property type="entry name" value="P-loop_NTPase"/>
</dbReference>
<sequence length="546" mass="59969">MQSIQSIIEESPHKHNHIYHVLDAADFPMSLIPNLQAALQLPHLRTQNRRSKTVLYARSRRVAEVSFLITRSDLLAPKKEQVDTLMPYLQSVLRDALGRSGRDVRLGNVRCVSAKRGWWTKQVKEEIWGRGGAGWMVGKVNVGKSALVEAVFPKGRGEQGDVNPDRSRQRAGAKAEEEALVLNTMGADSAGELAESAAEAETESTLSQSAQQDAGSITPSDLDGATAYEQYDQTPDFDINNNDSLLPPALPETPYPHMPLVSALPGTTSAPIRLPFGSGKGELIDLPGVDRSALSTHILPSNHKEMILKSRITPEQFVLRAGQSLLLGGVIRLTPSLETLGREVVMLAYPFLPPAFAPHVTGTHKAIAIQIGVHSSLSLDRQGQVYEGNVPSIATPEAKETVKSAGTFELKWDVTKRRSGPLTDRVAGKRKTVDLPFVVYSADVLLESVGWIELVCQVRKRQPTFPTDEDERDALSILQRSGKEDKAKTDEEEFVFPTVEVFSPDGKFVGVRRPMGAAMLNEKPDPMHARRVRPRRSIGMRKRNAA</sequence>
<feature type="region of interest" description="Disordered" evidence="1">
    <location>
        <begin position="519"/>
        <end position="546"/>
    </location>
</feature>
<protein>
    <submittedName>
        <fullName evidence="2">Uncharacterized protein</fullName>
    </submittedName>
</protein>
<dbReference type="AlphaFoldDB" id="A0AAN7YR73"/>
<feature type="compositionally biased region" description="Basic residues" evidence="1">
    <location>
        <begin position="529"/>
        <end position="546"/>
    </location>
</feature>
<dbReference type="PANTHER" id="PTHR46434">
    <property type="entry name" value="GENETIC INTERACTOR OF PROHIBITINS 3, MITOCHONDRIAL"/>
    <property type="match status" value="1"/>
</dbReference>
<name>A0AAN7YR73_9PEZI</name>
<evidence type="ECO:0000313" key="2">
    <source>
        <dbReference type="EMBL" id="KAK5116354.1"/>
    </source>
</evidence>
<accession>A0AAN7YR73</accession>
<feature type="region of interest" description="Disordered" evidence="1">
    <location>
        <begin position="155"/>
        <end position="176"/>
    </location>
</feature>
<organism evidence="2 3">
    <name type="scientific">Meristemomyces frigidus</name>
    <dbReference type="NCBI Taxonomy" id="1508187"/>
    <lineage>
        <taxon>Eukaryota</taxon>
        <taxon>Fungi</taxon>
        <taxon>Dikarya</taxon>
        <taxon>Ascomycota</taxon>
        <taxon>Pezizomycotina</taxon>
        <taxon>Dothideomycetes</taxon>
        <taxon>Dothideomycetidae</taxon>
        <taxon>Mycosphaerellales</taxon>
        <taxon>Teratosphaeriaceae</taxon>
        <taxon>Meristemomyces</taxon>
    </lineage>
</organism>
<dbReference type="InterPro" id="IPR050896">
    <property type="entry name" value="Mito_lipid_metab_GTPase"/>
</dbReference>
<reference evidence="2" key="1">
    <citation type="submission" date="2023-08" db="EMBL/GenBank/DDBJ databases">
        <title>Black Yeasts Isolated from many extreme environments.</title>
        <authorList>
            <person name="Coleine C."/>
            <person name="Stajich J.E."/>
            <person name="Selbmann L."/>
        </authorList>
    </citation>
    <scope>NUCLEOTIDE SEQUENCE</scope>
    <source>
        <strain evidence="2">CCFEE 5401</strain>
    </source>
</reference>
<dbReference type="Proteomes" id="UP001310890">
    <property type="component" value="Unassembled WGS sequence"/>
</dbReference>
<dbReference type="PANTHER" id="PTHR46434:SF1">
    <property type="entry name" value="GENETIC INTERACTOR OF PROHIBITINS 3, MITOCHONDRIAL"/>
    <property type="match status" value="1"/>
</dbReference>
<dbReference type="SUPFAM" id="SSF52540">
    <property type="entry name" value="P-loop containing nucleoside triphosphate hydrolases"/>
    <property type="match status" value="1"/>
</dbReference>
<comment type="caution">
    <text evidence="2">The sequence shown here is derived from an EMBL/GenBank/DDBJ whole genome shotgun (WGS) entry which is preliminary data.</text>
</comment>
<feature type="compositionally biased region" description="Low complexity" evidence="1">
    <location>
        <begin position="190"/>
        <end position="210"/>
    </location>
</feature>
<dbReference type="Gene3D" id="3.40.50.300">
    <property type="entry name" value="P-loop containing nucleotide triphosphate hydrolases"/>
    <property type="match status" value="1"/>
</dbReference>
<dbReference type="GO" id="GO:0005739">
    <property type="term" value="C:mitochondrion"/>
    <property type="evidence" value="ECO:0007669"/>
    <property type="project" value="TreeGrafter"/>
</dbReference>